<dbReference type="NCBIfam" id="TIGR01409">
    <property type="entry name" value="TAT_signal_seq"/>
    <property type="match status" value="1"/>
</dbReference>
<dbReference type="GO" id="GO:0009245">
    <property type="term" value="P:lipid A biosynthetic process"/>
    <property type="evidence" value="ECO:0007669"/>
    <property type="project" value="TreeGrafter"/>
</dbReference>
<name>A0A7W8U9K4_9HYPH</name>
<dbReference type="PANTHER" id="PTHR31302:SF31">
    <property type="entry name" value="PHOSPHODIESTERASE YAEI"/>
    <property type="match status" value="1"/>
</dbReference>
<dbReference type="RefSeq" id="WP_018327852.1">
    <property type="nucleotide sequence ID" value="NZ_JACHBK010000004.1"/>
</dbReference>
<dbReference type="EMBL" id="JACHBK010000004">
    <property type="protein sequence ID" value="MBB5535282.1"/>
    <property type="molecule type" value="Genomic_DNA"/>
</dbReference>
<dbReference type="InterPro" id="IPR006311">
    <property type="entry name" value="TAT_signal"/>
</dbReference>
<evidence type="ECO:0000313" key="5">
    <source>
        <dbReference type="EMBL" id="MBB5535282.1"/>
    </source>
</evidence>
<evidence type="ECO:0000256" key="3">
    <source>
        <dbReference type="SAM" id="Phobius"/>
    </source>
</evidence>
<evidence type="ECO:0000259" key="4">
    <source>
        <dbReference type="Pfam" id="PF00149"/>
    </source>
</evidence>
<protein>
    <recommendedName>
        <fullName evidence="4">Calcineurin-like phosphoesterase domain-containing protein</fullName>
    </recommendedName>
</protein>
<feature type="domain" description="Calcineurin-like phosphoesterase" evidence="4">
    <location>
        <begin position="52"/>
        <end position="241"/>
    </location>
</feature>
<accession>A0A7W8U9K4</accession>
<dbReference type="InterPro" id="IPR051158">
    <property type="entry name" value="Metallophosphoesterase_sf"/>
</dbReference>
<sequence>MITRRGFLKFLGGGVGGMMALGGYSFAFEPLVRLNVTRYTLTPPGWTPGLKLRVVALADIHACEPWMSASRIASICAHANTLGGDVTVLLGDYATGMNLVTRYVHSDEWSKALATLSAPLGVHAILGNHDWWEDKAAQQIGSGDTFGHRALRDVGIPVYGNQAVRLEKDGHGFWLAGLEDQLALLPGKKWNRQWMTGLDDLDGTLAQVTDNAPVILLAHEPDIFPQVPKRVSLTLSGHTHGGQVRLFGRSPVVPSRFGDRYAYGHVVENDRNIIISGGLGCSIAPIRFGSPPEIVVIDLG</sequence>
<keyword evidence="3" id="KW-0472">Membrane</keyword>
<keyword evidence="3" id="KW-1133">Transmembrane helix</keyword>
<feature type="transmembrane region" description="Helical" evidence="3">
    <location>
        <begin position="7"/>
        <end position="28"/>
    </location>
</feature>
<keyword evidence="2" id="KW-0378">Hydrolase</keyword>
<dbReference type="GO" id="GO:0008758">
    <property type="term" value="F:UDP-2,3-diacylglucosamine hydrolase activity"/>
    <property type="evidence" value="ECO:0007669"/>
    <property type="project" value="TreeGrafter"/>
</dbReference>
<dbReference type="InterPro" id="IPR029052">
    <property type="entry name" value="Metallo-depent_PP-like"/>
</dbReference>
<dbReference type="GO" id="GO:0046872">
    <property type="term" value="F:metal ion binding"/>
    <property type="evidence" value="ECO:0007669"/>
    <property type="project" value="UniProtKB-KW"/>
</dbReference>
<dbReference type="SUPFAM" id="SSF56300">
    <property type="entry name" value="Metallo-dependent phosphatases"/>
    <property type="match status" value="1"/>
</dbReference>
<dbReference type="InterPro" id="IPR004843">
    <property type="entry name" value="Calcineurin-like_PHP"/>
</dbReference>
<dbReference type="Proteomes" id="UP000585507">
    <property type="component" value="Unassembled WGS sequence"/>
</dbReference>
<dbReference type="PANTHER" id="PTHR31302">
    <property type="entry name" value="TRANSMEMBRANE PROTEIN WITH METALLOPHOSPHOESTERASE DOMAIN-RELATED"/>
    <property type="match status" value="1"/>
</dbReference>
<dbReference type="Gene3D" id="3.60.21.10">
    <property type="match status" value="1"/>
</dbReference>
<evidence type="ECO:0000313" key="6">
    <source>
        <dbReference type="Proteomes" id="UP000585507"/>
    </source>
</evidence>
<gene>
    <name evidence="5" type="ORF">GGD55_001976</name>
</gene>
<comment type="caution">
    <text evidence="5">The sequence shown here is derived from an EMBL/GenBank/DDBJ whole genome shotgun (WGS) entry which is preliminary data.</text>
</comment>
<organism evidence="5 6">
    <name type="scientific">Rhizobium giardinii</name>
    <dbReference type="NCBI Taxonomy" id="56731"/>
    <lineage>
        <taxon>Bacteria</taxon>
        <taxon>Pseudomonadati</taxon>
        <taxon>Pseudomonadota</taxon>
        <taxon>Alphaproteobacteria</taxon>
        <taxon>Hyphomicrobiales</taxon>
        <taxon>Rhizobiaceae</taxon>
        <taxon>Rhizobium/Agrobacterium group</taxon>
        <taxon>Rhizobium</taxon>
    </lineage>
</organism>
<dbReference type="GO" id="GO:0016020">
    <property type="term" value="C:membrane"/>
    <property type="evidence" value="ECO:0007669"/>
    <property type="project" value="GOC"/>
</dbReference>
<dbReference type="InterPro" id="IPR019546">
    <property type="entry name" value="TAT_signal_bac_arc"/>
</dbReference>
<keyword evidence="1" id="KW-0479">Metal-binding</keyword>
<dbReference type="PROSITE" id="PS51318">
    <property type="entry name" value="TAT"/>
    <property type="match status" value="1"/>
</dbReference>
<dbReference type="Pfam" id="PF00149">
    <property type="entry name" value="Metallophos"/>
    <property type="match status" value="1"/>
</dbReference>
<keyword evidence="6" id="KW-1185">Reference proteome</keyword>
<dbReference type="AlphaFoldDB" id="A0A7W8U9K4"/>
<evidence type="ECO:0000256" key="1">
    <source>
        <dbReference type="ARBA" id="ARBA00022723"/>
    </source>
</evidence>
<proteinExistence type="predicted"/>
<reference evidence="5 6" key="1">
    <citation type="submission" date="2020-08" db="EMBL/GenBank/DDBJ databases">
        <title>Genomic Encyclopedia of Type Strains, Phase IV (KMG-V): Genome sequencing to study the core and pangenomes of soil and plant-associated prokaryotes.</title>
        <authorList>
            <person name="Whitman W."/>
        </authorList>
    </citation>
    <scope>NUCLEOTIDE SEQUENCE [LARGE SCALE GENOMIC DNA]</scope>
    <source>
        <strain evidence="5 6">SEMIA 4084</strain>
    </source>
</reference>
<evidence type="ECO:0000256" key="2">
    <source>
        <dbReference type="ARBA" id="ARBA00022801"/>
    </source>
</evidence>
<keyword evidence="3" id="KW-0812">Transmembrane</keyword>